<dbReference type="SUPFAM" id="SSF57889">
    <property type="entry name" value="Cysteine-rich domain"/>
    <property type="match status" value="1"/>
</dbReference>
<accession>A0A5B6ZCU8</accession>
<evidence type="ECO:0000256" key="1">
    <source>
        <dbReference type="ARBA" id="ARBA00022737"/>
    </source>
</evidence>
<reference evidence="3" key="1">
    <citation type="submission" date="2019-08" db="EMBL/GenBank/DDBJ databases">
        <title>Reference gene set and small RNA set construction with multiple tissues from Davidia involucrata Baill.</title>
        <authorList>
            <person name="Yang H."/>
            <person name="Zhou C."/>
            <person name="Li G."/>
            <person name="Wang J."/>
            <person name="Gao P."/>
            <person name="Wang M."/>
            <person name="Wang R."/>
            <person name="Zhao Y."/>
        </authorList>
    </citation>
    <scope>NUCLEOTIDE SEQUENCE</scope>
    <source>
        <tissue evidence="3">Mixed with DoveR01_LX</tissue>
    </source>
</reference>
<name>A0A5B6ZCU8_DAVIN</name>
<evidence type="ECO:0000313" key="3">
    <source>
        <dbReference type="EMBL" id="MPA41844.1"/>
    </source>
</evidence>
<dbReference type="PANTHER" id="PTHR46288:SF27">
    <property type="entry name" value="CYSTEINE_HISTIDINE-RICH C1 DOMAIN FAMILY PROTEIN"/>
    <property type="match status" value="1"/>
</dbReference>
<evidence type="ECO:0000259" key="2">
    <source>
        <dbReference type="Pfam" id="PF03107"/>
    </source>
</evidence>
<keyword evidence="1" id="KW-0677">Repeat</keyword>
<dbReference type="PANTHER" id="PTHR46288">
    <property type="entry name" value="PHORBOL-ESTER/DAG-TYPE DOMAIN-CONTAINING PROTEIN"/>
    <property type="match status" value="1"/>
</dbReference>
<protein>
    <recommendedName>
        <fullName evidence="2">DC1 domain-containing protein</fullName>
    </recommendedName>
</protein>
<dbReference type="EMBL" id="GHES01011285">
    <property type="protein sequence ID" value="MPA41844.1"/>
    <property type="molecule type" value="Transcribed_RNA"/>
</dbReference>
<gene>
    <name evidence="3" type="ORF">Din_011285</name>
</gene>
<dbReference type="InterPro" id="IPR046349">
    <property type="entry name" value="C1-like_sf"/>
</dbReference>
<dbReference type="AlphaFoldDB" id="A0A5B6ZCU8"/>
<proteinExistence type="predicted"/>
<dbReference type="Pfam" id="PF03107">
    <property type="entry name" value="C1_2"/>
    <property type="match status" value="2"/>
</dbReference>
<organism evidence="3">
    <name type="scientific">Davidia involucrata</name>
    <name type="common">Dove tree</name>
    <dbReference type="NCBI Taxonomy" id="16924"/>
    <lineage>
        <taxon>Eukaryota</taxon>
        <taxon>Viridiplantae</taxon>
        <taxon>Streptophyta</taxon>
        <taxon>Embryophyta</taxon>
        <taxon>Tracheophyta</taxon>
        <taxon>Spermatophyta</taxon>
        <taxon>Magnoliopsida</taxon>
        <taxon>eudicotyledons</taxon>
        <taxon>Gunneridae</taxon>
        <taxon>Pentapetalae</taxon>
        <taxon>asterids</taxon>
        <taxon>Cornales</taxon>
        <taxon>Nyssaceae</taxon>
        <taxon>Davidia</taxon>
    </lineage>
</organism>
<sequence>MKKNSSQLGQVQEKAIFSYSYEWQVEVQRRSRPVRERKHFSHRHPLQPCEVPKEDEITCAICEAALCGPAYGCTTCSFFIHKSCFDIPREIQHKAHPQHPLTLLSSPSYKSGGFSCDACGKCGSAFHYHCVPCQYDLHVACAASPKTVYREDHEYPLNLYYAFPHKNEASPIYCDVCDKIVGKNHWVYYNRNSDYICHLYCATDEESDEELQDSILAIQDQLQALKTK</sequence>
<feature type="domain" description="DC1" evidence="2">
    <location>
        <begin position="95"/>
        <end position="142"/>
    </location>
</feature>
<feature type="domain" description="DC1" evidence="2">
    <location>
        <begin position="40"/>
        <end position="84"/>
    </location>
</feature>
<dbReference type="InterPro" id="IPR004146">
    <property type="entry name" value="DC1"/>
</dbReference>